<accession>A0ABD3EP64</accession>
<dbReference type="GO" id="GO:0016787">
    <property type="term" value="F:hydrolase activity"/>
    <property type="evidence" value="ECO:0007669"/>
    <property type="project" value="UniProtKB-KW"/>
</dbReference>
<evidence type="ECO:0000313" key="7">
    <source>
        <dbReference type="Proteomes" id="UP001632038"/>
    </source>
</evidence>
<evidence type="ECO:0000256" key="5">
    <source>
        <dbReference type="RuleBase" id="RU365059"/>
    </source>
</evidence>
<evidence type="ECO:0000256" key="3">
    <source>
        <dbReference type="ARBA" id="ARBA00022801"/>
    </source>
</evidence>
<keyword evidence="7" id="KW-1185">Reference proteome</keyword>
<dbReference type="EMBL" id="JAVIJP010000001">
    <property type="protein sequence ID" value="KAL3656037.1"/>
    <property type="molecule type" value="Genomic_DNA"/>
</dbReference>
<dbReference type="PANTHER" id="PTHR21231:SF7">
    <property type="entry name" value="GPN-LOOP GTPASE 3"/>
    <property type="match status" value="1"/>
</dbReference>
<name>A0ABD3EP64_9LAMI</name>
<keyword evidence="3 5" id="KW-0378">Hydrolase</keyword>
<dbReference type="InterPro" id="IPR004130">
    <property type="entry name" value="Gpn"/>
</dbReference>
<sequence>MELVLGPASSEKSKPCWENFDYLVTIDIRDDVKLEDVMDEHGLGPNGGLLYCMEHLEDI</sequence>
<dbReference type="InterPro" id="IPR027417">
    <property type="entry name" value="P-loop_NTPase"/>
</dbReference>
<dbReference type="Gene3D" id="3.40.50.300">
    <property type="entry name" value="P-loop containing nucleotide triphosphate hydrolases"/>
    <property type="match status" value="1"/>
</dbReference>
<comment type="similarity">
    <text evidence="1 5">Belongs to the GPN-loop GTPase family.</text>
</comment>
<evidence type="ECO:0000256" key="2">
    <source>
        <dbReference type="ARBA" id="ARBA00022741"/>
    </source>
</evidence>
<keyword evidence="4 5" id="KW-0342">GTP-binding</keyword>
<dbReference type="GO" id="GO:0005525">
    <property type="term" value="F:GTP binding"/>
    <property type="evidence" value="ECO:0007669"/>
    <property type="project" value="UniProtKB-KW"/>
</dbReference>
<dbReference type="Pfam" id="PF03029">
    <property type="entry name" value="ATP_bind_1"/>
    <property type="match status" value="1"/>
</dbReference>
<comment type="caution">
    <text evidence="6">The sequence shown here is derived from an EMBL/GenBank/DDBJ whole genome shotgun (WGS) entry which is preliminary data.</text>
</comment>
<reference evidence="7" key="1">
    <citation type="journal article" date="2024" name="IScience">
        <title>Strigolactones Initiate the Formation of Haustorium-like Structures in Castilleja.</title>
        <authorList>
            <person name="Buerger M."/>
            <person name="Peterson D."/>
            <person name="Chory J."/>
        </authorList>
    </citation>
    <scope>NUCLEOTIDE SEQUENCE [LARGE SCALE GENOMIC DNA]</scope>
</reference>
<dbReference type="PANTHER" id="PTHR21231">
    <property type="entry name" value="XPA-BINDING PROTEIN 1-RELATED"/>
    <property type="match status" value="1"/>
</dbReference>
<dbReference type="AlphaFoldDB" id="A0ABD3EP64"/>
<keyword evidence="2 5" id="KW-0547">Nucleotide-binding</keyword>
<proteinExistence type="inferred from homology"/>
<comment type="subunit">
    <text evidence="5">Binds to RNA polymerase II (RNAPII).</text>
</comment>
<evidence type="ECO:0000313" key="6">
    <source>
        <dbReference type="EMBL" id="KAL3656037.1"/>
    </source>
</evidence>
<gene>
    <name evidence="6" type="ORF">CASFOL_000433</name>
</gene>
<comment type="function">
    <text evidence="5">Small GTPase required for proper nuclear import of RNA polymerase II and III (RNAPII and RNAPIII). May act at an RNAP assembly step prior to nuclear import.</text>
</comment>
<dbReference type="Proteomes" id="UP001632038">
    <property type="component" value="Unassembled WGS sequence"/>
</dbReference>
<evidence type="ECO:0000256" key="1">
    <source>
        <dbReference type="ARBA" id="ARBA00005290"/>
    </source>
</evidence>
<organism evidence="6 7">
    <name type="scientific">Castilleja foliolosa</name>
    <dbReference type="NCBI Taxonomy" id="1961234"/>
    <lineage>
        <taxon>Eukaryota</taxon>
        <taxon>Viridiplantae</taxon>
        <taxon>Streptophyta</taxon>
        <taxon>Embryophyta</taxon>
        <taxon>Tracheophyta</taxon>
        <taxon>Spermatophyta</taxon>
        <taxon>Magnoliopsida</taxon>
        <taxon>eudicotyledons</taxon>
        <taxon>Gunneridae</taxon>
        <taxon>Pentapetalae</taxon>
        <taxon>asterids</taxon>
        <taxon>lamiids</taxon>
        <taxon>Lamiales</taxon>
        <taxon>Orobanchaceae</taxon>
        <taxon>Pedicularideae</taxon>
        <taxon>Castillejinae</taxon>
        <taxon>Castilleja</taxon>
    </lineage>
</organism>
<protein>
    <recommendedName>
        <fullName evidence="5">GPN-loop GTPase 3</fullName>
    </recommendedName>
</protein>
<evidence type="ECO:0000256" key="4">
    <source>
        <dbReference type="ARBA" id="ARBA00023134"/>
    </source>
</evidence>